<evidence type="ECO:0000256" key="2">
    <source>
        <dbReference type="ARBA" id="ARBA00009152"/>
    </source>
</evidence>
<dbReference type="Proteomes" id="UP000321577">
    <property type="component" value="Unassembled WGS sequence"/>
</dbReference>
<dbReference type="InterPro" id="IPR010140">
    <property type="entry name" value="Histidinol_P_phosphatase_HisJ"/>
</dbReference>
<feature type="compositionally biased region" description="Basic residues" evidence="8">
    <location>
        <begin position="1"/>
        <end position="21"/>
    </location>
</feature>
<evidence type="ECO:0000313" key="11">
    <source>
        <dbReference type="Proteomes" id="UP000321577"/>
    </source>
</evidence>
<protein>
    <recommendedName>
        <fullName evidence="3">histidinol-phosphatase</fullName>
        <ecNumber evidence="3">3.1.3.15</ecNumber>
    </recommendedName>
</protein>
<evidence type="ECO:0000256" key="3">
    <source>
        <dbReference type="ARBA" id="ARBA00013085"/>
    </source>
</evidence>
<keyword evidence="4" id="KW-0028">Amino-acid biosynthesis</keyword>
<gene>
    <name evidence="10" type="ORF">BGE01nite_32270</name>
</gene>
<keyword evidence="6" id="KW-0368">Histidine biosynthesis</keyword>
<proteinExistence type="inferred from homology"/>
<comment type="similarity">
    <text evidence="2">Belongs to the PHP hydrolase family. HisK subfamily.</text>
</comment>
<reference evidence="10 11" key="1">
    <citation type="submission" date="2019-07" db="EMBL/GenBank/DDBJ databases">
        <title>Whole genome shotgun sequence of Brevifollis gellanilyticus NBRC 108608.</title>
        <authorList>
            <person name="Hosoyama A."/>
            <person name="Uohara A."/>
            <person name="Ohji S."/>
            <person name="Ichikawa N."/>
        </authorList>
    </citation>
    <scope>NUCLEOTIDE SEQUENCE [LARGE SCALE GENOMIC DNA]</scope>
    <source>
        <strain evidence="10 11">NBRC 108608</strain>
    </source>
</reference>
<feature type="region of interest" description="Disordered" evidence="8">
    <location>
        <begin position="156"/>
        <end position="202"/>
    </location>
</feature>
<feature type="region of interest" description="Disordered" evidence="8">
    <location>
        <begin position="1"/>
        <end position="130"/>
    </location>
</feature>
<dbReference type="EMBL" id="BKAG01000023">
    <property type="protein sequence ID" value="GEP43936.1"/>
    <property type="molecule type" value="Genomic_DNA"/>
</dbReference>
<dbReference type="InterPro" id="IPR004013">
    <property type="entry name" value="PHP_dom"/>
</dbReference>
<dbReference type="PANTHER" id="PTHR21039">
    <property type="entry name" value="HISTIDINOL PHOSPHATASE-RELATED"/>
    <property type="match status" value="1"/>
</dbReference>
<dbReference type="SUPFAM" id="SSF89550">
    <property type="entry name" value="PHP domain-like"/>
    <property type="match status" value="1"/>
</dbReference>
<evidence type="ECO:0000313" key="10">
    <source>
        <dbReference type="EMBL" id="GEP43936.1"/>
    </source>
</evidence>
<evidence type="ECO:0000256" key="5">
    <source>
        <dbReference type="ARBA" id="ARBA00022801"/>
    </source>
</evidence>
<keyword evidence="5" id="KW-0378">Hydrolase</keyword>
<dbReference type="GO" id="GO:0004401">
    <property type="term" value="F:histidinol-phosphatase activity"/>
    <property type="evidence" value="ECO:0007669"/>
    <property type="project" value="UniProtKB-EC"/>
</dbReference>
<dbReference type="RefSeq" id="WP_246145737.1">
    <property type="nucleotide sequence ID" value="NZ_BKAG01000023.1"/>
</dbReference>
<sequence>MSKTPLKKSSKAAKPAPKKPSSKAPPAKSAVKKPAPKKPAPKKPVQVAKKPQPAPKKPVKKAVPAPAKKKPAPAPVAKKAPKAAAPAKKPAPAPAKAPPAPVKKAAPSAPAAKAPVKAAAPAPAPAAAPKAAAAAPAPAAKVVATPALAPAVSVAAPAPKPAPAPAPKPATSPAKKGATAKGAVPAIPSEPIAPPKPPVISSEKPVATKSGALYYDSHMHTPLCKHAWGEPEEYCAQGVKAGLKGIIFTCHCPMPDGFWPTVRMSESEFDVYLGLVQRAKDAYKNKLDVCLGIESEYFPGYEKYIENLHQRAPFDYCLGGLHWQSKEYLNKFEQGTIEGFRRTYFEHLAVSAETGLYDCVAHPDLVKNYHPDSWCFAIIKNTVSNVLDRIAKTGVAMELNTSGLNKSYSEMNPGNEMLRMMAERKIPIVVGSDAHRAPRVGEHFVTALNNLAEAGFEEVSYFKKRERHDMKISDVISSIKKAADANS</sequence>
<evidence type="ECO:0000256" key="8">
    <source>
        <dbReference type="SAM" id="MobiDB-lite"/>
    </source>
</evidence>
<dbReference type="InterPro" id="IPR016195">
    <property type="entry name" value="Pol/histidinol_Pase-like"/>
</dbReference>
<dbReference type="Gene3D" id="3.20.20.140">
    <property type="entry name" value="Metal-dependent hydrolases"/>
    <property type="match status" value="1"/>
</dbReference>
<dbReference type="NCBIfam" id="TIGR01856">
    <property type="entry name" value="hisJ_fam"/>
    <property type="match status" value="1"/>
</dbReference>
<dbReference type="NCBIfam" id="NF005596">
    <property type="entry name" value="PRK07328.1"/>
    <property type="match status" value="1"/>
</dbReference>
<dbReference type="CDD" id="cd12110">
    <property type="entry name" value="PHP_HisPPase_Hisj_like"/>
    <property type="match status" value="1"/>
</dbReference>
<dbReference type="UniPathway" id="UPA00031">
    <property type="reaction ID" value="UER00013"/>
</dbReference>
<evidence type="ECO:0000256" key="4">
    <source>
        <dbReference type="ARBA" id="ARBA00022605"/>
    </source>
</evidence>
<evidence type="ECO:0000256" key="6">
    <source>
        <dbReference type="ARBA" id="ARBA00023102"/>
    </source>
</evidence>
<dbReference type="EC" id="3.1.3.15" evidence="3"/>
<dbReference type="Pfam" id="PF13263">
    <property type="entry name" value="PHP_C"/>
    <property type="match status" value="1"/>
</dbReference>
<feature type="compositionally biased region" description="Pro residues" evidence="8">
    <location>
        <begin position="158"/>
        <end position="170"/>
    </location>
</feature>
<comment type="caution">
    <text evidence="10">The sequence shown here is derived from an EMBL/GenBank/DDBJ whole genome shotgun (WGS) entry which is preliminary data.</text>
</comment>
<dbReference type="Pfam" id="PF02811">
    <property type="entry name" value="PHP"/>
    <property type="match status" value="1"/>
</dbReference>
<feature type="domain" description="PHP" evidence="9">
    <location>
        <begin position="216"/>
        <end position="402"/>
    </location>
</feature>
<evidence type="ECO:0000256" key="7">
    <source>
        <dbReference type="ARBA" id="ARBA00049158"/>
    </source>
</evidence>
<name>A0A512MB20_9BACT</name>
<evidence type="ECO:0000256" key="1">
    <source>
        <dbReference type="ARBA" id="ARBA00004970"/>
    </source>
</evidence>
<organism evidence="10 11">
    <name type="scientific">Brevifollis gellanilyticus</name>
    <dbReference type="NCBI Taxonomy" id="748831"/>
    <lineage>
        <taxon>Bacteria</taxon>
        <taxon>Pseudomonadati</taxon>
        <taxon>Verrucomicrobiota</taxon>
        <taxon>Verrucomicrobiia</taxon>
        <taxon>Verrucomicrobiales</taxon>
        <taxon>Verrucomicrobiaceae</taxon>
    </lineage>
</organism>
<evidence type="ECO:0000259" key="9">
    <source>
        <dbReference type="Pfam" id="PF02811"/>
    </source>
</evidence>
<comment type="catalytic activity">
    <reaction evidence="7">
        <text>L-histidinol phosphate + H2O = L-histidinol + phosphate</text>
        <dbReference type="Rhea" id="RHEA:14465"/>
        <dbReference type="ChEBI" id="CHEBI:15377"/>
        <dbReference type="ChEBI" id="CHEBI:43474"/>
        <dbReference type="ChEBI" id="CHEBI:57699"/>
        <dbReference type="ChEBI" id="CHEBI:57980"/>
        <dbReference type="EC" id="3.1.3.15"/>
    </reaction>
</comment>
<feature type="compositionally biased region" description="Low complexity" evidence="8">
    <location>
        <begin position="171"/>
        <end position="190"/>
    </location>
</feature>
<feature type="compositionally biased region" description="Basic residues" evidence="8">
    <location>
        <begin position="30"/>
        <end position="41"/>
    </location>
</feature>
<dbReference type="PANTHER" id="PTHR21039:SF0">
    <property type="entry name" value="HISTIDINOL-PHOSPHATASE"/>
    <property type="match status" value="1"/>
</dbReference>
<feature type="compositionally biased region" description="Low complexity" evidence="8">
    <location>
        <begin position="75"/>
        <end position="88"/>
    </location>
</feature>
<dbReference type="AlphaFoldDB" id="A0A512MB20"/>
<dbReference type="GO" id="GO:0000105">
    <property type="term" value="P:L-histidine biosynthetic process"/>
    <property type="evidence" value="ECO:0007669"/>
    <property type="project" value="UniProtKB-UniPathway"/>
</dbReference>
<comment type="pathway">
    <text evidence="1">Amino-acid biosynthesis; L-histidine biosynthesis; L-histidine from 5-phospho-alpha-D-ribose 1-diphosphate: step 8/9.</text>
</comment>
<feature type="compositionally biased region" description="Low complexity" evidence="8">
    <location>
        <begin position="102"/>
        <end position="130"/>
    </location>
</feature>
<keyword evidence="11" id="KW-1185">Reference proteome</keyword>
<feature type="compositionally biased region" description="Pro residues" evidence="8">
    <location>
        <begin position="89"/>
        <end position="101"/>
    </location>
</feature>
<dbReference type="GO" id="GO:0005737">
    <property type="term" value="C:cytoplasm"/>
    <property type="evidence" value="ECO:0007669"/>
    <property type="project" value="TreeGrafter"/>
</dbReference>
<accession>A0A512MB20</accession>